<dbReference type="GO" id="GO:0046872">
    <property type="term" value="F:metal ion binding"/>
    <property type="evidence" value="ECO:0007669"/>
    <property type="project" value="UniProtKB-UniRule"/>
</dbReference>
<evidence type="ECO:0000256" key="5">
    <source>
        <dbReference type="ARBA" id="ARBA00022801"/>
    </source>
</evidence>
<dbReference type="Pfam" id="PF01557">
    <property type="entry name" value="FAA_hydrolase"/>
    <property type="match status" value="1"/>
</dbReference>
<keyword evidence="9 13" id="KW-0585">Phenylalanine catabolism</keyword>
<keyword evidence="8 13" id="KW-0828">Tyrosine catabolism</keyword>
<dbReference type="InterPro" id="IPR011234">
    <property type="entry name" value="Fumarylacetoacetase-like_C"/>
</dbReference>
<comment type="catalytic activity">
    <reaction evidence="13">
        <text>4-fumarylacetoacetate + H2O = acetoacetate + fumarate + H(+)</text>
        <dbReference type="Rhea" id="RHEA:10244"/>
        <dbReference type="ChEBI" id="CHEBI:13705"/>
        <dbReference type="ChEBI" id="CHEBI:15377"/>
        <dbReference type="ChEBI" id="CHEBI:15378"/>
        <dbReference type="ChEBI" id="CHEBI:18034"/>
        <dbReference type="ChEBI" id="CHEBI:29806"/>
        <dbReference type="EC" id="3.7.1.2"/>
    </reaction>
</comment>
<evidence type="ECO:0000256" key="12">
    <source>
        <dbReference type="PIRSR" id="PIRSR605959-3"/>
    </source>
</evidence>
<sequence>MASRDYAKDFGPNNIPFGIASTAERPPQCVSRIGNTVIFLADLAKAGAFSDIDSSLKSIFQSSTLNAFAALPTPTSSRVRSAIQKNIATSSLPPNSTTPISTTTLHLPLTIPAFTDFSASKDHVLNASSAVFGRREMPPAFLHYPVAYAGRASSIAVSGTPVERPLGQFRDGAGVVFGASRAMDFELELGAVIGRPVGRGQRVKSEESDGHVFGFVVVNDWSARDIQGLEMNPLGPMNGKNFATTISPWVVTLEALEPFRVAAPERDVEVAPYLRDSERMQYDLTVEAEIINEEPKSAVVCHANSSTTYWTFRDMIAHHTIGGCNLDTGDLIASGTISGTGEWEHGCLLESTMGGKKELDLGDGFKRTYLQDGDSVLLTCRAGNGEHDVGFGECIGQILPARDFA</sequence>
<keyword evidence="7 12" id="KW-0460">Magnesium</keyword>
<feature type="binding site" evidence="12">
    <location>
        <position position="188"/>
    </location>
    <ligand>
        <name>Ca(2+)</name>
        <dbReference type="ChEBI" id="CHEBI:29108"/>
    </ligand>
</feature>
<feature type="binding site" evidence="12">
    <location>
        <position position="116"/>
    </location>
    <ligand>
        <name>Ca(2+)</name>
        <dbReference type="ChEBI" id="CHEBI:29108"/>
    </ligand>
</feature>
<comment type="similarity">
    <text evidence="2 13">Belongs to the FAH family.</text>
</comment>
<keyword evidence="17" id="KW-1185">Reference proteome</keyword>
<dbReference type="PANTHER" id="PTHR43069">
    <property type="entry name" value="FUMARYLACETOACETASE"/>
    <property type="match status" value="1"/>
</dbReference>
<feature type="binding site" evidence="12">
    <location>
        <position position="220"/>
    </location>
    <ligand>
        <name>Ca(2+)</name>
        <dbReference type="ChEBI" id="CHEBI:29108"/>
    </ligand>
</feature>
<dbReference type="Gene3D" id="3.90.850.10">
    <property type="entry name" value="Fumarylacetoacetase-like, C-terminal domain"/>
    <property type="match status" value="1"/>
</dbReference>
<feature type="binding site" evidence="12">
    <location>
        <position position="240"/>
    </location>
    <ligand>
        <name>Mg(2+)</name>
        <dbReference type="ChEBI" id="CHEBI:18420"/>
    </ligand>
</feature>
<dbReference type="InterPro" id="IPR015377">
    <property type="entry name" value="Fumarylacetoacetase_N"/>
</dbReference>
<dbReference type="EMBL" id="ML977165">
    <property type="protein sequence ID" value="KAF1984851.1"/>
    <property type="molecule type" value="Genomic_DNA"/>
</dbReference>
<dbReference type="GO" id="GO:0006572">
    <property type="term" value="P:L-tyrosine catabolic process"/>
    <property type="evidence" value="ECO:0007669"/>
    <property type="project" value="UniProtKB-UniRule"/>
</dbReference>
<dbReference type="InterPro" id="IPR036663">
    <property type="entry name" value="Fumarylacetoacetase_C_sf"/>
</dbReference>
<dbReference type="OrthoDB" id="9971669at2759"/>
<reference evidence="16" key="1">
    <citation type="journal article" date="2020" name="Stud. Mycol.">
        <title>101 Dothideomycetes genomes: a test case for predicting lifestyles and emergence of pathogens.</title>
        <authorList>
            <person name="Haridas S."/>
            <person name="Albert R."/>
            <person name="Binder M."/>
            <person name="Bloem J."/>
            <person name="Labutti K."/>
            <person name="Salamov A."/>
            <person name="Andreopoulos B."/>
            <person name="Baker S."/>
            <person name="Barry K."/>
            <person name="Bills G."/>
            <person name="Bluhm B."/>
            <person name="Cannon C."/>
            <person name="Castanera R."/>
            <person name="Culley D."/>
            <person name="Daum C."/>
            <person name="Ezra D."/>
            <person name="Gonzalez J."/>
            <person name="Henrissat B."/>
            <person name="Kuo A."/>
            <person name="Liang C."/>
            <person name="Lipzen A."/>
            <person name="Lutzoni F."/>
            <person name="Magnuson J."/>
            <person name="Mondo S."/>
            <person name="Nolan M."/>
            <person name="Ohm R."/>
            <person name="Pangilinan J."/>
            <person name="Park H.-J."/>
            <person name="Ramirez L."/>
            <person name="Alfaro M."/>
            <person name="Sun H."/>
            <person name="Tritt A."/>
            <person name="Yoshinaga Y."/>
            <person name="Zwiers L.-H."/>
            <person name="Turgeon B."/>
            <person name="Goodwin S."/>
            <person name="Spatafora J."/>
            <person name="Crous P."/>
            <person name="Grigoriev I."/>
        </authorList>
    </citation>
    <scope>NUCLEOTIDE SEQUENCE</scope>
    <source>
        <strain evidence="16">CBS 113979</strain>
    </source>
</reference>
<evidence type="ECO:0000256" key="4">
    <source>
        <dbReference type="ARBA" id="ARBA00022723"/>
    </source>
</evidence>
<evidence type="ECO:0000256" key="6">
    <source>
        <dbReference type="ARBA" id="ARBA00022837"/>
    </source>
</evidence>
<feature type="domain" description="Fumarylacetoacetase-like C-terminal" evidence="14">
    <location>
        <begin position="114"/>
        <end position="384"/>
    </location>
</feature>
<evidence type="ECO:0000256" key="2">
    <source>
        <dbReference type="ARBA" id="ARBA00010211"/>
    </source>
</evidence>
<evidence type="ECO:0000256" key="7">
    <source>
        <dbReference type="ARBA" id="ARBA00022842"/>
    </source>
</evidence>
<evidence type="ECO:0000256" key="3">
    <source>
        <dbReference type="ARBA" id="ARBA00012094"/>
    </source>
</evidence>
<feature type="binding site" evidence="11">
    <location>
        <position position="227"/>
    </location>
    <ligand>
        <name>substrate</name>
    </ligand>
</feature>
<dbReference type="GO" id="GO:0004334">
    <property type="term" value="F:fumarylacetoacetase activity"/>
    <property type="evidence" value="ECO:0007669"/>
    <property type="project" value="UniProtKB-UniRule"/>
</dbReference>
<evidence type="ECO:0000256" key="13">
    <source>
        <dbReference type="RuleBase" id="RU366008"/>
    </source>
</evidence>
<dbReference type="PANTHER" id="PTHR43069:SF5">
    <property type="entry name" value="FUMARYLACETOACETASE"/>
    <property type="match status" value="1"/>
</dbReference>
<feature type="domain" description="Fumarylacetoacetase N-terminal" evidence="15">
    <location>
        <begin position="13"/>
        <end position="108"/>
    </location>
</feature>
<feature type="binding site" evidence="12">
    <location>
        <position position="220"/>
    </location>
    <ligand>
        <name>Mg(2+)</name>
        <dbReference type="ChEBI" id="CHEBI:18420"/>
    </ligand>
</feature>
<comment type="cofactor">
    <cofactor evidence="13">
        <name>Mg(2+)</name>
        <dbReference type="ChEBI" id="CHEBI:18420"/>
    </cofactor>
    <cofactor evidence="13">
        <name>Ca(2+)</name>
        <dbReference type="ChEBI" id="CHEBI:29108"/>
    </cofactor>
</comment>
<dbReference type="InterPro" id="IPR036462">
    <property type="entry name" value="Fumarylacetoacetase_N_sf"/>
</dbReference>
<protein>
    <recommendedName>
        <fullName evidence="3 13">Fumarylacetoacetase</fullName>
        <ecNumber evidence="3 13">3.7.1.2</ecNumber>
    </recommendedName>
    <alternativeName>
        <fullName evidence="13">Fumarylacetoacetate hydrolase</fullName>
    </alternativeName>
</protein>
<dbReference type="GO" id="GO:1902000">
    <property type="term" value="P:homogentisate catabolic process"/>
    <property type="evidence" value="ECO:0007669"/>
    <property type="project" value="TreeGrafter"/>
</dbReference>
<dbReference type="SUPFAM" id="SSF56529">
    <property type="entry name" value="FAH"/>
    <property type="match status" value="1"/>
</dbReference>
<keyword evidence="5 13" id="KW-0378">Hydrolase</keyword>
<proteinExistence type="inferred from homology"/>
<dbReference type="Pfam" id="PF09298">
    <property type="entry name" value="FAA_hydrolase_N"/>
    <property type="match status" value="1"/>
</dbReference>
<evidence type="ECO:0000259" key="14">
    <source>
        <dbReference type="Pfam" id="PF01557"/>
    </source>
</evidence>
<name>A0A6G1GV64_9PEZI</name>
<comment type="pathway">
    <text evidence="1 13">Amino-acid degradation; L-phenylalanine degradation; acetoacetate and fumarate from L-phenylalanine: step 6/6.</text>
</comment>
<feature type="binding site" evidence="11">
    <location>
        <position position="336"/>
    </location>
    <ligand>
        <name>substrate</name>
    </ligand>
</feature>
<evidence type="ECO:0000256" key="9">
    <source>
        <dbReference type="ARBA" id="ARBA00023232"/>
    </source>
</evidence>
<dbReference type="SUPFAM" id="SSF63433">
    <property type="entry name" value="Fumarylacetoacetate hydrolase, FAH, N-terminal domain"/>
    <property type="match status" value="1"/>
</dbReference>
<evidence type="ECO:0000256" key="1">
    <source>
        <dbReference type="ARBA" id="ARBA00004782"/>
    </source>
</evidence>
<evidence type="ECO:0000259" key="15">
    <source>
        <dbReference type="Pfam" id="PF09298"/>
    </source>
</evidence>
<dbReference type="UniPathway" id="UPA00139">
    <property type="reaction ID" value="UER00341"/>
</dbReference>
<feature type="binding site" evidence="12">
    <location>
        <position position="186"/>
    </location>
    <ligand>
        <name>Ca(2+)</name>
        <dbReference type="ChEBI" id="CHEBI:29108"/>
    </ligand>
</feature>
<dbReference type="InterPro" id="IPR005959">
    <property type="entry name" value="Fumarylacetoacetase"/>
</dbReference>
<organism evidence="16 17">
    <name type="scientific">Aulographum hederae CBS 113979</name>
    <dbReference type="NCBI Taxonomy" id="1176131"/>
    <lineage>
        <taxon>Eukaryota</taxon>
        <taxon>Fungi</taxon>
        <taxon>Dikarya</taxon>
        <taxon>Ascomycota</taxon>
        <taxon>Pezizomycotina</taxon>
        <taxon>Dothideomycetes</taxon>
        <taxon>Pleosporomycetidae</taxon>
        <taxon>Aulographales</taxon>
        <taxon>Aulographaceae</taxon>
    </lineage>
</organism>
<dbReference type="AlphaFoldDB" id="A0A6G1GV64"/>
<evidence type="ECO:0000256" key="10">
    <source>
        <dbReference type="PIRSR" id="PIRSR605959-1"/>
    </source>
</evidence>
<dbReference type="Gene3D" id="2.30.30.230">
    <property type="entry name" value="Fumarylacetoacetase, N-terminal domain"/>
    <property type="match status" value="1"/>
</dbReference>
<dbReference type="EC" id="3.7.1.2" evidence="3 13"/>
<keyword evidence="4 12" id="KW-0479">Metal-binding</keyword>
<keyword evidence="6 12" id="KW-0106">Calcium</keyword>
<feature type="active site" description="Proton acceptor" evidence="10">
    <location>
        <position position="123"/>
    </location>
</feature>
<dbReference type="NCBIfam" id="TIGR01266">
    <property type="entry name" value="fum_ac_acetase"/>
    <property type="match status" value="1"/>
</dbReference>
<accession>A0A6G1GV64</accession>
<evidence type="ECO:0000256" key="8">
    <source>
        <dbReference type="ARBA" id="ARBA00022878"/>
    </source>
</evidence>
<gene>
    <name evidence="16" type="ORF">K402DRAFT_380142</name>
</gene>
<dbReference type="GO" id="GO:0006559">
    <property type="term" value="P:L-phenylalanine catabolic process"/>
    <property type="evidence" value="ECO:0007669"/>
    <property type="project" value="UniProtKB-UniRule"/>
</dbReference>
<feature type="binding site" evidence="12">
    <location>
        <position position="244"/>
    </location>
    <ligand>
        <name>Mg(2+)</name>
        <dbReference type="ChEBI" id="CHEBI:18420"/>
    </ligand>
</feature>
<evidence type="ECO:0000313" key="16">
    <source>
        <dbReference type="EMBL" id="KAF1984851.1"/>
    </source>
</evidence>
<evidence type="ECO:0000256" key="11">
    <source>
        <dbReference type="PIRSR" id="PIRSR605959-2"/>
    </source>
</evidence>
<dbReference type="Proteomes" id="UP000800041">
    <property type="component" value="Unassembled WGS sequence"/>
</dbReference>
<evidence type="ECO:0000313" key="17">
    <source>
        <dbReference type="Proteomes" id="UP000800041"/>
    </source>
</evidence>